<comment type="caution">
    <text evidence="1">The sequence shown here is derived from an EMBL/GenBank/DDBJ whole genome shotgun (WGS) entry which is preliminary data.</text>
</comment>
<proteinExistence type="predicted"/>
<name>A0AAP0L9S6_9MAGN</name>
<gene>
    <name evidence="1" type="ORF">Scep_001664</name>
</gene>
<dbReference type="EMBL" id="JBBNAG010000001">
    <property type="protein sequence ID" value="KAK9166473.1"/>
    <property type="molecule type" value="Genomic_DNA"/>
</dbReference>
<protein>
    <submittedName>
        <fullName evidence="1">Uncharacterized protein</fullName>
    </submittedName>
</protein>
<evidence type="ECO:0000313" key="1">
    <source>
        <dbReference type="EMBL" id="KAK9166473.1"/>
    </source>
</evidence>
<keyword evidence="2" id="KW-1185">Reference proteome</keyword>
<accession>A0AAP0L9S6</accession>
<dbReference type="Proteomes" id="UP001419268">
    <property type="component" value="Unassembled WGS sequence"/>
</dbReference>
<organism evidence="1 2">
    <name type="scientific">Stephania cephalantha</name>
    <dbReference type="NCBI Taxonomy" id="152367"/>
    <lineage>
        <taxon>Eukaryota</taxon>
        <taxon>Viridiplantae</taxon>
        <taxon>Streptophyta</taxon>
        <taxon>Embryophyta</taxon>
        <taxon>Tracheophyta</taxon>
        <taxon>Spermatophyta</taxon>
        <taxon>Magnoliopsida</taxon>
        <taxon>Ranunculales</taxon>
        <taxon>Menispermaceae</taxon>
        <taxon>Menispermoideae</taxon>
        <taxon>Cissampelideae</taxon>
        <taxon>Stephania</taxon>
    </lineage>
</organism>
<sequence length="140" mass="15928">MKSTFSSLTPKFQTRARRQQFGKTFDKYYEVPDAWLGFDMPHARWDSFNGEESPPSASRAASRDDYTMIFYPPASVAVGGGFRLPAFPKMELEYVGAVRVHEFARRNLPRSLMLNATEPMGFSLGSSIWGSWEPPVHTRK</sequence>
<reference evidence="1 2" key="1">
    <citation type="submission" date="2024-01" db="EMBL/GenBank/DDBJ databases">
        <title>Genome assemblies of Stephania.</title>
        <authorList>
            <person name="Yang L."/>
        </authorList>
    </citation>
    <scope>NUCLEOTIDE SEQUENCE [LARGE SCALE GENOMIC DNA]</scope>
    <source>
        <strain evidence="1">JXDWG</strain>
        <tissue evidence="1">Leaf</tissue>
    </source>
</reference>
<dbReference type="AlphaFoldDB" id="A0AAP0L9S6"/>
<evidence type="ECO:0000313" key="2">
    <source>
        <dbReference type="Proteomes" id="UP001419268"/>
    </source>
</evidence>